<dbReference type="WBParaSite" id="nRc.2.0.1.t31846-RA">
    <property type="protein sequence ID" value="nRc.2.0.1.t31846-RA"/>
    <property type="gene ID" value="nRc.2.0.1.g31846"/>
</dbReference>
<evidence type="ECO:0000313" key="1">
    <source>
        <dbReference type="Proteomes" id="UP000887565"/>
    </source>
</evidence>
<sequence length="71" mass="8471">MNKDGVYFGRKCDFFKINNKLNVHLETYRQSSLQMFIEEVSSINHIINIRTNNRRDDCLNISKSLFNLLFI</sequence>
<name>A0A915JZC0_ROMCU</name>
<evidence type="ECO:0000313" key="2">
    <source>
        <dbReference type="WBParaSite" id="nRc.2.0.1.t31846-RA"/>
    </source>
</evidence>
<dbReference type="Proteomes" id="UP000887565">
    <property type="component" value="Unplaced"/>
</dbReference>
<protein>
    <submittedName>
        <fullName evidence="2">Uncharacterized protein</fullName>
    </submittedName>
</protein>
<keyword evidence="1" id="KW-1185">Reference proteome</keyword>
<proteinExistence type="predicted"/>
<reference evidence="2" key="1">
    <citation type="submission" date="2022-11" db="UniProtKB">
        <authorList>
            <consortium name="WormBaseParasite"/>
        </authorList>
    </citation>
    <scope>IDENTIFICATION</scope>
</reference>
<organism evidence="1 2">
    <name type="scientific">Romanomermis culicivorax</name>
    <name type="common">Nematode worm</name>
    <dbReference type="NCBI Taxonomy" id="13658"/>
    <lineage>
        <taxon>Eukaryota</taxon>
        <taxon>Metazoa</taxon>
        <taxon>Ecdysozoa</taxon>
        <taxon>Nematoda</taxon>
        <taxon>Enoplea</taxon>
        <taxon>Dorylaimia</taxon>
        <taxon>Mermithida</taxon>
        <taxon>Mermithoidea</taxon>
        <taxon>Mermithidae</taxon>
        <taxon>Romanomermis</taxon>
    </lineage>
</organism>
<accession>A0A915JZC0</accession>
<dbReference type="AlphaFoldDB" id="A0A915JZC0"/>